<keyword evidence="5" id="KW-0539">Nucleus</keyword>
<dbReference type="PROSITE" id="PS50888">
    <property type="entry name" value="BHLH"/>
    <property type="match status" value="1"/>
</dbReference>
<dbReference type="GO" id="GO:0046983">
    <property type="term" value="F:protein dimerization activity"/>
    <property type="evidence" value="ECO:0007669"/>
    <property type="project" value="InterPro"/>
</dbReference>
<dbReference type="GO" id="GO:0003700">
    <property type="term" value="F:DNA-binding transcription factor activity"/>
    <property type="evidence" value="ECO:0007669"/>
    <property type="project" value="InterPro"/>
</dbReference>
<comment type="caution">
    <text evidence="8">The sequence shown here is derived from an EMBL/GenBank/DDBJ whole genome shotgun (WGS) entry which is preliminary data.</text>
</comment>
<organism evidence="8 9">
    <name type="scientific">Phtheirospermum japonicum</name>
    <dbReference type="NCBI Taxonomy" id="374723"/>
    <lineage>
        <taxon>Eukaryota</taxon>
        <taxon>Viridiplantae</taxon>
        <taxon>Streptophyta</taxon>
        <taxon>Embryophyta</taxon>
        <taxon>Tracheophyta</taxon>
        <taxon>Spermatophyta</taxon>
        <taxon>Magnoliopsida</taxon>
        <taxon>eudicotyledons</taxon>
        <taxon>Gunneridae</taxon>
        <taxon>Pentapetalae</taxon>
        <taxon>asterids</taxon>
        <taxon>lamiids</taxon>
        <taxon>Lamiales</taxon>
        <taxon>Orobanchaceae</taxon>
        <taxon>Orobanchaceae incertae sedis</taxon>
        <taxon>Phtheirospermum</taxon>
    </lineage>
</organism>
<comment type="subcellular location">
    <subcellularLocation>
        <location evidence="1">Nucleus</location>
    </subcellularLocation>
</comment>
<keyword evidence="9" id="KW-1185">Reference proteome</keyword>
<feature type="region of interest" description="Disordered" evidence="6">
    <location>
        <begin position="1"/>
        <end position="25"/>
    </location>
</feature>
<dbReference type="GO" id="GO:0003677">
    <property type="term" value="F:DNA binding"/>
    <property type="evidence" value="ECO:0007669"/>
    <property type="project" value="UniProtKB-KW"/>
</dbReference>
<accession>A0A830CK72</accession>
<gene>
    <name evidence="8" type="ORF">PHJA_001811500</name>
</gene>
<dbReference type="AlphaFoldDB" id="A0A830CK72"/>
<evidence type="ECO:0000313" key="9">
    <source>
        <dbReference type="Proteomes" id="UP000653305"/>
    </source>
</evidence>
<keyword evidence="2" id="KW-0805">Transcription regulation</keyword>
<protein>
    <submittedName>
        <fullName evidence="8">Transcription factor aig1</fullName>
    </submittedName>
</protein>
<keyword evidence="4" id="KW-0804">Transcription</keyword>
<name>A0A830CK72_9LAMI</name>
<dbReference type="Pfam" id="PF00010">
    <property type="entry name" value="HLH"/>
    <property type="match status" value="1"/>
</dbReference>
<evidence type="ECO:0000256" key="6">
    <source>
        <dbReference type="SAM" id="MobiDB-lite"/>
    </source>
</evidence>
<dbReference type="Gene3D" id="4.10.280.10">
    <property type="entry name" value="Helix-loop-helix DNA-binding domain"/>
    <property type="match status" value="1"/>
</dbReference>
<dbReference type="Proteomes" id="UP000653305">
    <property type="component" value="Unassembled WGS sequence"/>
</dbReference>
<dbReference type="SUPFAM" id="SSF47459">
    <property type="entry name" value="HLH, helix-loop-helix DNA-binding domain"/>
    <property type="match status" value="1"/>
</dbReference>
<dbReference type="PANTHER" id="PTHR45844">
    <property type="entry name" value="TRANSCRIPTION FACTOR BHLH30"/>
    <property type="match status" value="1"/>
</dbReference>
<dbReference type="InterPro" id="IPR036638">
    <property type="entry name" value="HLH_DNA-bd_sf"/>
</dbReference>
<sequence length="190" mass="20829">METKTVVSEAKAAAALKSHSEAERRRRERINAHLDTLRGLVPSNEKMDKATLLAQVVSELKRLKKTTTQATKGLHIPSYTDEVQVDTDGPFLLRASLCCEYRPGLVSNVRRAISDDLIHAQLLKCEVSTLGGRVKIVFLISAGGEGNAEVISSSVRAALSDVLDKVSASAEYDEQLFSPQNRRRFSCSES</sequence>
<evidence type="ECO:0000259" key="7">
    <source>
        <dbReference type="PROSITE" id="PS50888"/>
    </source>
</evidence>
<dbReference type="InterPro" id="IPR045847">
    <property type="entry name" value="AIG1-like"/>
</dbReference>
<dbReference type="InterPro" id="IPR011598">
    <property type="entry name" value="bHLH_dom"/>
</dbReference>
<dbReference type="EMBL" id="BMAC01000450">
    <property type="protein sequence ID" value="GFP96674.1"/>
    <property type="molecule type" value="Genomic_DNA"/>
</dbReference>
<dbReference type="GO" id="GO:0005634">
    <property type="term" value="C:nucleus"/>
    <property type="evidence" value="ECO:0007669"/>
    <property type="project" value="UniProtKB-SubCell"/>
</dbReference>
<evidence type="ECO:0000256" key="4">
    <source>
        <dbReference type="ARBA" id="ARBA00023163"/>
    </source>
</evidence>
<reference evidence="8" key="1">
    <citation type="submission" date="2020-07" db="EMBL/GenBank/DDBJ databases">
        <title>Ethylene signaling mediates host invasion by parasitic plants.</title>
        <authorList>
            <person name="Yoshida S."/>
        </authorList>
    </citation>
    <scope>NUCLEOTIDE SEQUENCE</scope>
    <source>
        <strain evidence="8">Okayama</strain>
    </source>
</reference>
<keyword evidence="3" id="KW-0238">DNA-binding</keyword>
<evidence type="ECO:0000313" key="8">
    <source>
        <dbReference type="EMBL" id="GFP96674.1"/>
    </source>
</evidence>
<evidence type="ECO:0000256" key="3">
    <source>
        <dbReference type="ARBA" id="ARBA00023125"/>
    </source>
</evidence>
<evidence type="ECO:0000256" key="2">
    <source>
        <dbReference type="ARBA" id="ARBA00023015"/>
    </source>
</evidence>
<evidence type="ECO:0000256" key="1">
    <source>
        <dbReference type="ARBA" id="ARBA00004123"/>
    </source>
</evidence>
<dbReference type="CDD" id="cd04873">
    <property type="entry name" value="ACT_UUR-ACR-like"/>
    <property type="match status" value="1"/>
</dbReference>
<evidence type="ECO:0000256" key="5">
    <source>
        <dbReference type="ARBA" id="ARBA00023242"/>
    </source>
</evidence>
<dbReference type="SMART" id="SM00353">
    <property type="entry name" value="HLH"/>
    <property type="match status" value="1"/>
</dbReference>
<proteinExistence type="predicted"/>
<dbReference type="PANTHER" id="PTHR45844:SF9">
    <property type="entry name" value="OS09G0463900 PROTEIN"/>
    <property type="match status" value="1"/>
</dbReference>
<feature type="domain" description="BHLH" evidence="7">
    <location>
        <begin position="14"/>
        <end position="63"/>
    </location>
</feature>
<dbReference type="OrthoDB" id="71302at2759"/>